<evidence type="ECO:0000313" key="11">
    <source>
        <dbReference type="Proteomes" id="UP000191200"/>
    </source>
</evidence>
<dbReference type="GO" id="GO:0003677">
    <property type="term" value="F:DNA binding"/>
    <property type="evidence" value="ECO:0007669"/>
    <property type="project" value="UniProtKB-KW"/>
</dbReference>
<keyword evidence="7" id="KW-0028">Amino-acid biosynthesis</keyword>
<organism evidence="10 11">
    <name type="scientific">Vagococcus teuberi</name>
    <dbReference type="NCBI Taxonomy" id="519472"/>
    <lineage>
        <taxon>Bacteria</taxon>
        <taxon>Bacillati</taxon>
        <taxon>Bacillota</taxon>
        <taxon>Bacilli</taxon>
        <taxon>Lactobacillales</taxon>
        <taxon>Enterococcaceae</taxon>
        <taxon>Vagococcus</taxon>
    </lineage>
</organism>
<keyword evidence="7" id="KW-0678">Repressor</keyword>
<evidence type="ECO:0000256" key="5">
    <source>
        <dbReference type="ARBA" id="ARBA00023125"/>
    </source>
</evidence>
<protein>
    <recommendedName>
        <fullName evidence="7">Arginine repressor</fullName>
    </recommendedName>
</protein>
<comment type="function">
    <text evidence="7">Regulates arginine biosynthesis genes.</text>
</comment>
<evidence type="ECO:0000313" key="10">
    <source>
        <dbReference type="EMBL" id="APB30824.1"/>
    </source>
</evidence>
<dbReference type="PANTHER" id="PTHR34471:SF1">
    <property type="entry name" value="ARGININE REPRESSOR"/>
    <property type="match status" value="1"/>
</dbReference>
<evidence type="ECO:0000256" key="3">
    <source>
        <dbReference type="ARBA" id="ARBA00022490"/>
    </source>
</evidence>
<dbReference type="STRING" id="519472.BHY08_02665"/>
<dbReference type="GO" id="GO:1900079">
    <property type="term" value="P:regulation of arginine biosynthetic process"/>
    <property type="evidence" value="ECO:0007669"/>
    <property type="project" value="UniProtKB-UniRule"/>
</dbReference>
<name>A0A1J0A4F5_9ENTE</name>
<dbReference type="GO" id="GO:0051259">
    <property type="term" value="P:protein complex oligomerization"/>
    <property type="evidence" value="ECO:0007669"/>
    <property type="project" value="InterPro"/>
</dbReference>
<dbReference type="SUPFAM" id="SSF46785">
    <property type="entry name" value="Winged helix' DNA-binding domain"/>
    <property type="match status" value="1"/>
</dbReference>
<dbReference type="UniPathway" id="UPA00068"/>
<dbReference type="KEGG" id="vte:BHY08_02665"/>
<dbReference type="GO" id="GO:0006526">
    <property type="term" value="P:L-arginine biosynthetic process"/>
    <property type="evidence" value="ECO:0007669"/>
    <property type="project" value="UniProtKB-UniPathway"/>
</dbReference>
<evidence type="ECO:0000256" key="4">
    <source>
        <dbReference type="ARBA" id="ARBA00023015"/>
    </source>
</evidence>
<sequence length="148" mass="17216">MRKSERQKLIKQIILEESVGKQEELVILLKERGIPVTQATVSRDIKELNLIKQVDEHGEFRYYLPKNDTSEKRRLEKMIETSFIKVEIMDNLVNLQLEPGVGVIIGKLVEFVYEDSLFAVVANDDKLLIITRTNEQARMLEREILSMT</sequence>
<dbReference type="PANTHER" id="PTHR34471">
    <property type="entry name" value="ARGININE REPRESSOR"/>
    <property type="match status" value="1"/>
</dbReference>
<dbReference type="RefSeq" id="WP_071456400.1">
    <property type="nucleotide sequence ID" value="NZ_CABJEN010000002.1"/>
</dbReference>
<dbReference type="InterPro" id="IPR001669">
    <property type="entry name" value="Arg_repress"/>
</dbReference>
<evidence type="ECO:0000256" key="7">
    <source>
        <dbReference type="HAMAP-Rule" id="MF_00173"/>
    </source>
</evidence>
<proteinExistence type="inferred from homology"/>
<dbReference type="Pfam" id="PF01316">
    <property type="entry name" value="Arg_repressor"/>
    <property type="match status" value="1"/>
</dbReference>
<dbReference type="InterPro" id="IPR036251">
    <property type="entry name" value="Arg_repress_C_sf"/>
</dbReference>
<feature type="domain" description="Arginine repressor DNA-binding" evidence="8">
    <location>
        <begin position="1"/>
        <end position="68"/>
    </location>
</feature>
<evidence type="ECO:0000259" key="8">
    <source>
        <dbReference type="Pfam" id="PF01316"/>
    </source>
</evidence>
<comment type="pathway">
    <text evidence="7">Amino-acid biosynthesis; L-arginine biosynthesis [regulation].</text>
</comment>
<dbReference type="InterPro" id="IPR036388">
    <property type="entry name" value="WH-like_DNA-bd_sf"/>
</dbReference>
<dbReference type="GO" id="GO:0005737">
    <property type="term" value="C:cytoplasm"/>
    <property type="evidence" value="ECO:0007669"/>
    <property type="project" value="UniProtKB-SubCell"/>
</dbReference>
<dbReference type="InterPro" id="IPR020899">
    <property type="entry name" value="Arg_repress_C"/>
</dbReference>
<evidence type="ECO:0000256" key="2">
    <source>
        <dbReference type="ARBA" id="ARBA00008316"/>
    </source>
</evidence>
<keyword evidence="3 7" id="KW-0963">Cytoplasm</keyword>
<dbReference type="HAMAP" id="MF_00173">
    <property type="entry name" value="Arg_repressor"/>
    <property type="match status" value="1"/>
</dbReference>
<feature type="domain" description="Arginine repressor C-terminal" evidence="9">
    <location>
        <begin position="80"/>
        <end position="144"/>
    </location>
</feature>
<dbReference type="GO" id="GO:0034618">
    <property type="term" value="F:arginine binding"/>
    <property type="evidence" value="ECO:0007669"/>
    <property type="project" value="InterPro"/>
</dbReference>
<accession>A0A1J0A4F5</accession>
<keyword evidence="6 7" id="KW-0804">Transcription</keyword>
<keyword evidence="5 7" id="KW-0238">DNA-binding</keyword>
<dbReference type="InterPro" id="IPR036390">
    <property type="entry name" value="WH_DNA-bd_sf"/>
</dbReference>
<dbReference type="EMBL" id="CP017267">
    <property type="protein sequence ID" value="APB30824.1"/>
    <property type="molecule type" value="Genomic_DNA"/>
</dbReference>
<comment type="similarity">
    <text evidence="2 7">Belongs to the ArgR family.</text>
</comment>
<dbReference type="Gene3D" id="1.10.10.10">
    <property type="entry name" value="Winged helix-like DNA-binding domain superfamily/Winged helix DNA-binding domain"/>
    <property type="match status" value="1"/>
</dbReference>
<keyword evidence="4 7" id="KW-0805">Transcription regulation</keyword>
<evidence type="ECO:0000259" key="9">
    <source>
        <dbReference type="Pfam" id="PF02863"/>
    </source>
</evidence>
<dbReference type="Gene3D" id="3.30.1360.40">
    <property type="match status" value="1"/>
</dbReference>
<dbReference type="GO" id="GO:0003700">
    <property type="term" value="F:DNA-binding transcription factor activity"/>
    <property type="evidence" value="ECO:0007669"/>
    <property type="project" value="UniProtKB-UniRule"/>
</dbReference>
<comment type="subcellular location">
    <subcellularLocation>
        <location evidence="1 7">Cytoplasm</location>
    </subcellularLocation>
</comment>
<dbReference type="Pfam" id="PF02863">
    <property type="entry name" value="Arg_repressor_C"/>
    <property type="match status" value="1"/>
</dbReference>
<keyword evidence="11" id="KW-1185">Reference proteome</keyword>
<dbReference type="PRINTS" id="PR01467">
    <property type="entry name" value="ARGREPRESSOR"/>
</dbReference>
<dbReference type="AlphaFoldDB" id="A0A1J0A4F5"/>
<evidence type="ECO:0000256" key="6">
    <source>
        <dbReference type="ARBA" id="ARBA00023163"/>
    </source>
</evidence>
<evidence type="ECO:0000256" key="1">
    <source>
        <dbReference type="ARBA" id="ARBA00004496"/>
    </source>
</evidence>
<dbReference type="InterPro" id="IPR020900">
    <property type="entry name" value="Arg_repress_DNA-bd"/>
</dbReference>
<reference evidence="10 11" key="1">
    <citation type="submission" date="2016-09" db="EMBL/GenBank/DDBJ databases">
        <title>Vagococcus teuberi sp. nov., isolated from the Malian artisanal sour milk fene.</title>
        <authorList>
            <person name="Wullschleger S."/>
            <person name="Seifert C."/>
            <person name="Baumgartner S."/>
            <person name="Lacroix C."/>
            <person name="Bonfoh B."/>
            <person name="Stevens M.J."/>
            <person name="Meile L."/>
        </authorList>
    </citation>
    <scope>NUCLEOTIDE SEQUENCE [LARGE SCALE GENOMIC DNA]</scope>
    <source>
        <strain evidence="10 11">DSM 21459</strain>
    </source>
</reference>
<dbReference type="OrthoDB" id="9807089at2"/>
<dbReference type="SUPFAM" id="SSF55252">
    <property type="entry name" value="C-terminal domain of arginine repressor"/>
    <property type="match status" value="1"/>
</dbReference>
<keyword evidence="7" id="KW-0055">Arginine biosynthesis</keyword>
<gene>
    <name evidence="7" type="primary">argR</name>
    <name evidence="10" type="ORF">BHY08_02665</name>
</gene>
<dbReference type="Proteomes" id="UP000191200">
    <property type="component" value="Chromosome"/>
</dbReference>